<feature type="transmembrane region" description="Helical" evidence="1">
    <location>
        <begin position="119"/>
        <end position="141"/>
    </location>
</feature>
<proteinExistence type="predicted"/>
<accession>A0A9P5YPV8</accession>
<feature type="transmembrane region" description="Helical" evidence="1">
    <location>
        <begin position="46"/>
        <end position="69"/>
    </location>
</feature>
<evidence type="ECO:0000313" key="4">
    <source>
        <dbReference type="Proteomes" id="UP000807469"/>
    </source>
</evidence>
<evidence type="ECO:0000259" key="2">
    <source>
        <dbReference type="Pfam" id="PF20152"/>
    </source>
</evidence>
<feature type="transmembrane region" description="Helical" evidence="1">
    <location>
        <begin position="161"/>
        <end position="182"/>
    </location>
</feature>
<dbReference type="OrthoDB" id="3190888at2759"/>
<keyword evidence="1" id="KW-0812">Transmembrane</keyword>
<organism evidence="3 4">
    <name type="scientific">Pholiota conissans</name>
    <dbReference type="NCBI Taxonomy" id="109636"/>
    <lineage>
        <taxon>Eukaryota</taxon>
        <taxon>Fungi</taxon>
        <taxon>Dikarya</taxon>
        <taxon>Basidiomycota</taxon>
        <taxon>Agaricomycotina</taxon>
        <taxon>Agaricomycetes</taxon>
        <taxon>Agaricomycetidae</taxon>
        <taxon>Agaricales</taxon>
        <taxon>Agaricineae</taxon>
        <taxon>Strophariaceae</taxon>
        <taxon>Pholiota</taxon>
    </lineage>
</organism>
<keyword evidence="1" id="KW-0472">Membrane</keyword>
<sequence>MGTIIDNTLGAVFIGFAVACAVYGILVSQVFHYFRNYPGDKSSFKYLVVLLVVLETTDQCFIGHLVYYYGISNYLDPTVFAKGEMTWSLILQLTVGAVVGTIVKVYFGFRVWRFSDRNIWITGLIMILAFGQLGLALAFTIEAFKLTTIFAVHQIQTLGTISLGVGVCTDIITAGALCFFLNRLRTGLKSSDNLVDSLCSYAINTGVLTSSQALTICSKYNATPPNNLFFTACYFILSKLYAISFMATLNTRRNVRGRGTDRQGGTTTNHTNLFALGTRMPSMGPSDLEQWDKVDPPFIISQKDSGGLQENGFQSYDDYGYGSYLEPGSEAHSMK</sequence>
<feature type="transmembrane region" description="Helical" evidence="1">
    <location>
        <begin position="12"/>
        <end position="34"/>
    </location>
</feature>
<reference evidence="3" key="1">
    <citation type="submission" date="2020-11" db="EMBL/GenBank/DDBJ databases">
        <authorList>
            <consortium name="DOE Joint Genome Institute"/>
            <person name="Ahrendt S."/>
            <person name="Riley R."/>
            <person name="Andreopoulos W."/>
            <person name="Labutti K."/>
            <person name="Pangilinan J."/>
            <person name="Ruiz-Duenas F.J."/>
            <person name="Barrasa J.M."/>
            <person name="Sanchez-Garcia M."/>
            <person name="Camarero S."/>
            <person name="Miyauchi S."/>
            <person name="Serrano A."/>
            <person name="Linde D."/>
            <person name="Babiker R."/>
            <person name="Drula E."/>
            <person name="Ayuso-Fernandez I."/>
            <person name="Pacheco R."/>
            <person name="Padilla G."/>
            <person name="Ferreira P."/>
            <person name="Barriuso J."/>
            <person name="Kellner H."/>
            <person name="Castanera R."/>
            <person name="Alfaro M."/>
            <person name="Ramirez L."/>
            <person name="Pisabarro A.G."/>
            <person name="Kuo A."/>
            <person name="Tritt A."/>
            <person name="Lipzen A."/>
            <person name="He G."/>
            <person name="Yan M."/>
            <person name="Ng V."/>
            <person name="Cullen D."/>
            <person name="Martin F."/>
            <person name="Rosso M.-N."/>
            <person name="Henrissat B."/>
            <person name="Hibbett D."/>
            <person name="Martinez A.T."/>
            <person name="Grigoriev I.V."/>
        </authorList>
    </citation>
    <scope>NUCLEOTIDE SEQUENCE</scope>
    <source>
        <strain evidence="3">CIRM-BRFM 674</strain>
    </source>
</reference>
<keyword evidence="4" id="KW-1185">Reference proteome</keyword>
<dbReference type="PANTHER" id="PTHR40465">
    <property type="entry name" value="CHROMOSOME 1, WHOLE GENOME SHOTGUN SEQUENCE"/>
    <property type="match status" value="1"/>
</dbReference>
<dbReference type="InterPro" id="IPR045339">
    <property type="entry name" value="DUF6534"/>
</dbReference>
<evidence type="ECO:0000313" key="3">
    <source>
        <dbReference type="EMBL" id="KAF9472515.1"/>
    </source>
</evidence>
<dbReference type="EMBL" id="MU155527">
    <property type="protein sequence ID" value="KAF9472515.1"/>
    <property type="molecule type" value="Genomic_DNA"/>
</dbReference>
<evidence type="ECO:0000256" key="1">
    <source>
        <dbReference type="SAM" id="Phobius"/>
    </source>
</evidence>
<feature type="transmembrane region" description="Helical" evidence="1">
    <location>
        <begin position="89"/>
        <end position="107"/>
    </location>
</feature>
<comment type="caution">
    <text evidence="3">The sequence shown here is derived from an EMBL/GenBank/DDBJ whole genome shotgun (WGS) entry which is preliminary data.</text>
</comment>
<dbReference type="Pfam" id="PF20152">
    <property type="entry name" value="DUF6534"/>
    <property type="match status" value="1"/>
</dbReference>
<dbReference type="Proteomes" id="UP000807469">
    <property type="component" value="Unassembled WGS sequence"/>
</dbReference>
<dbReference type="AlphaFoldDB" id="A0A9P5YPV8"/>
<dbReference type="PANTHER" id="PTHR40465:SF1">
    <property type="entry name" value="DUF6534 DOMAIN-CONTAINING PROTEIN"/>
    <property type="match status" value="1"/>
</dbReference>
<feature type="domain" description="DUF6534" evidence="2">
    <location>
        <begin position="167"/>
        <end position="253"/>
    </location>
</feature>
<feature type="transmembrane region" description="Helical" evidence="1">
    <location>
        <begin position="228"/>
        <end position="249"/>
    </location>
</feature>
<gene>
    <name evidence="3" type="ORF">BDN70DRAFT_925653</name>
</gene>
<name>A0A9P5YPV8_9AGAR</name>
<keyword evidence="1" id="KW-1133">Transmembrane helix</keyword>
<protein>
    <recommendedName>
        <fullName evidence="2">DUF6534 domain-containing protein</fullName>
    </recommendedName>
</protein>